<evidence type="ECO:0000313" key="6">
    <source>
        <dbReference type="Proteomes" id="UP000054279"/>
    </source>
</evidence>
<keyword evidence="2" id="KW-0862">Zinc</keyword>
<evidence type="ECO:0000256" key="3">
    <source>
        <dbReference type="SAM" id="MobiDB-lite"/>
    </source>
</evidence>
<name>A0A0C9U4H4_SPHS4</name>
<keyword evidence="1" id="KW-0507">mRNA processing</keyword>
<evidence type="ECO:0000256" key="1">
    <source>
        <dbReference type="ARBA" id="ARBA00022664"/>
    </source>
</evidence>
<evidence type="ECO:0000256" key="2">
    <source>
        <dbReference type="PROSITE-ProRule" id="PRU00047"/>
    </source>
</evidence>
<dbReference type="GO" id="GO:0006397">
    <property type="term" value="P:mRNA processing"/>
    <property type="evidence" value="ECO:0007669"/>
    <property type="project" value="UniProtKB-KW"/>
</dbReference>
<dbReference type="InterPro" id="IPR036875">
    <property type="entry name" value="Znf_CCHC_sf"/>
</dbReference>
<dbReference type="AlphaFoldDB" id="A0A0C9U4H4"/>
<dbReference type="Gene3D" id="4.10.60.10">
    <property type="entry name" value="Zinc finger, CCHC-type"/>
    <property type="match status" value="1"/>
</dbReference>
<feature type="compositionally biased region" description="Basic and acidic residues" evidence="3">
    <location>
        <begin position="25"/>
        <end position="41"/>
    </location>
</feature>
<keyword evidence="2" id="KW-0479">Metal-binding</keyword>
<dbReference type="SMART" id="SM00343">
    <property type="entry name" value="ZnF_C2HC"/>
    <property type="match status" value="1"/>
</dbReference>
<dbReference type="OrthoDB" id="196607at2759"/>
<dbReference type="EMBL" id="KN837166">
    <property type="protein sequence ID" value="KIJ37833.1"/>
    <property type="molecule type" value="Genomic_DNA"/>
</dbReference>
<feature type="compositionally biased region" description="Basic and acidic residues" evidence="3">
    <location>
        <begin position="51"/>
        <end position="69"/>
    </location>
</feature>
<dbReference type="HOGENOM" id="CLU_056431_0_0_1"/>
<feature type="region of interest" description="Disordered" evidence="3">
    <location>
        <begin position="284"/>
        <end position="350"/>
    </location>
</feature>
<protein>
    <recommendedName>
        <fullName evidence="4">CCHC-type domain-containing protein</fullName>
    </recommendedName>
</protein>
<dbReference type="Pfam" id="PF00098">
    <property type="entry name" value="zf-CCHC"/>
    <property type="match status" value="1"/>
</dbReference>
<dbReference type="SUPFAM" id="SSF57756">
    <property type="entry name" value="Retrovirus zinc finger-like domains"/>
    <property type="match status" value="1"/>
</dbReference>
<feature type="region of interest" description="Disordered" evidence="3">
    <location>
        <begin position="382"/>
        <end position="442"/>
    </location>
</feature>
<proteinExistence type="predicted"/>
<feature type="domain" description="CCHC-type" evidence="4">
    <location>
        <begin position="355"/>
        <end position="370"/>
    </location>
</feature>
<gene>
    <name evidence="5" type="ORF">M422DRAFT_259707</name>
</gene>
<dbReference type="GO" id="GO:0003676">
    <property type="term" value="F:nucleic acid binding"/>
    <property type="evidence" value="ECO:0007669"/>
    <property type="project" value="InterPro"/>
</dbReference>
<dbReference type="GO" id="GO:0008270">
    <property type="term" value="F:zinc ion binding"/>
    <property type="evidence" value="ECO:0007669"/>
    <property type="project" value="UniProtKB-KW"/>
</dbReference>
<dbReference type="InterPro" id="IPR001878">
    <property type="entry name" value="Znf_CCHC"/>
</dbReference>
<evidence type="ECO:0000313" key="5">
    <source>
        <dbReference type="EMBL" id="KIJ37833.1"/>
    </source>
</evidence>
<dbReference type="InterPro" id="IPR005162">
    <property type="entry name" value="Retrotrans_gag_dom"/>
</dbReference>
<evidence type="ECO:0000259" key="4">
    <source>
        <dbReference type="PROSITE" id="PS50158"/>
    </source>
</evidence>
<organism evidence="5 6">
    <name type="scientific">Sphaerobolus stellatus (strain SS14)</name>
    <dbReference type="NCBI Taxonomy" id="990650"/>
    <lineage>
        <taxon>Eukaryota</taxon>
        <taxon>Fungi</taxon>
        <taxon>Dikarya</taxon>
        <taxon>Basidiomycota</taxon>
        <taxon>Agaricomycotina</taxon>
        <taxon>Agaricomycetes</taxon>
        <taxon>Phallomycetidae</taxon>
        <taxon>Geastrales</taxon>
        <taxon>Sphaerobolaceae</taxon>
        <taxon>Sphaerobolus</taxon>
    </lineage>
</organism>
<dbReference type="Pfam" id="PF03732">
    <property type="entry name" value="Retrotrans_gag"/>
    <property type="match status" value="1"/>
</dbReference>
<feature type="compositionally biased region" description="Polar residues" evidence="3">
    <location>
        <begin position="387"/>
        <end position="397"/>
    </location>
</feature>
<dbReference type="PROSITE" id="PS50158">
    <property type="entry name" value="ZF_CCHC"/>
    <property type="match status" value="1"/>
</dbReference>
<reference evidence="5 6" key="1">
    <citation type="submission" date="2014-06" db="EMBL/GenBank/DDBJ databases">
        <title>Evolutionary Origins and Diversification of the Mycorrhizal Mutualists.</title>
        <authorList>
            <consortium name="DOE Joint Genome Institute"/>
            <consortium name="Mycorrhizal Genomics Consortium"/>
            <person name="Kohler A."/>
            <person name="Kuo A."/>
            <person name="Nagy L.G."/>
            <person name="Floudas D."/>
            <person name="Copeland A."/>
            <person name="Barry K.W."/>
            <person name="Cichocki N."/>
            <person name="Veneault-Fourrey C."/>
            <person name="LaButti K."/>
            <person name="Lindquist E.A."/>
            <person name="Lipzen A."/>
            <person name="Lundell T."/>
            <person name="Morin E."/>
            <person name="Murat C."/>
            <person name="Riley R."/>
            <person name="Ohm R."/>
            <person name="Sun H."/>
            <person name="Tunlid A."/>
            <person name="Henrissat B."/>
            <person name="Grigoriev I.V."/>
            <person name="Hibbett D.S."/>
            <person name="Martin F."/>
        </authorList>
    </citation>
    <scope>NUCLEOTIDE SEQUENCE [LARGE SCALE GENOMIC DNA]</scope>
    <source>
        <strain evidence="5 6">SS14</strain>
    </source>
</reference>
<accession>A0A0C9U4H4</accession>
<keyword evidence="2" id="KW-0863">Zinc-finger</keyword>
<sequence>MLERLYADQAPADHINQAATAARSTHMDENTRETEIRDNTRKSVQYTPFDGIKDNDTDSETTVRNHREGSVPFQQPDDRDILDMSNNEADNALIRMVRYMLDQNIQTTMEKSPLAKAGVKVTPPNKYSGEQSFEALETFVKGLLRWLDMHSMLGPDAYRYQVSFLGTRLEGKALEWFNKMVKPRKYQGTPMDLEQVVTGLYSQYIPSLARCEVSNKFDFIKQGTLSVQEFTTKLELYVSQMVLRPDIYSLRYNPEKKTIHKLYLKAVKLEDSNRYDIGDDGLLSNARRKPRINGPDRTKHRAYPTKPGEINKGPAITAGPSGVNRNSSNTPGGAGPPIINRQRTDHDSSHNSIECYNCGKSGHTKPNCPEPLRAHRVGAIHIEDSPTEQVNNTNQDINDPIDDERPTEDEYRNEDYNNQLDLSEDRCSWGSKPSEFDWSDDD</sequence>
<dbReference type="Proteomes" id="UP000054279">
    <property type="component" value="Unassembled WGS sequence"/>
</dbReference>
<feature type="region of interest" description="Disordered" evidence="3">
    <location>
        <begin position="19"/>
        <end position="82"/>
    </location>
</feature>
<keyword evidence="6" id="KW-1185">Reference proteome</keyword>